<gene>
    <name evidence="1" type="ORF">SAMEA1410922_02147</name>
</gene>
<dbReference type="Proteomes" id="UP000308167">
    <property type="component" value="Unassembled WGS sequence"/>
</dbReference>
<evidence type="ECO:0000313" key="1">
    <source>
        <dbReference type="EMBL" id="VTU09687.1"/>
    </source>
</evidence>
<proteinExistence type="predicted"/>
<evidence type="ECO:0008006" key="3">
    <source>
        <dbReference type="Google" id="ProtNLM"/>
    </source>
</evidence>
<dbReference type="RefSeq" id="WP_135711120.1">
    <property type="nucleotide sequence ID" value="NZ_CABFKI010000019.1"/>
</dbReference>
<comment type="caution">
    <text evidence="1">The sequence shown here is derived from an EMBL/GenBank/DDBJ whole genome shotgun (WGS) entry which is preliminary data.</text>
</comment>
<protein>
    <recommendedName>
        <fullName evidence="3">SIR2-like domain-containing protein</fullName>
    </recommendedName>
</protein>
<reference evidence="1 2" key="1">
    <citation type="submission" date="2019-05" db="EMBL/GenBank/DDBJ databases">
        <authorList>
            <consortium name="Pathogen Informatics"/>
        </authorList>
    </citation>
    <scope>NUCLEOTIDE SEQUENCE [LARGE SCALE GENOMIC DNA]</scope>
    <source>
        <strain evidence="1 2">NM319</strain>
    </source>
</reference>
<evidence type="ECO:0000313" key="2">
    <source>
        <dbReference type="Proteomes" id="UP000308167"/>
    </source>
</evidence>
<keyword evidence="2" id="KW-1185">Reference proteome</keyword>
<dbReference type="EMBL" id="CABFKI010000019">
    <property type="protein sequence ID" value="VTU09687.1"/>
    <property type="molecule type" value="Genomic_DNA"/>
</dbReference>
<organism evidence="1 2">
    <name type="scientific">Actinobacillus porcinus</name>
    <dbReference type="NCBI Taxonomy" id="51048"/>
    <lineage>
        <taxon>Bacteria</taxon>
        <taxon>Pseudomonadati</taxon>
        <taxon>Pseudomonadota</taxon>
        <taxon>Gammaproteobacteria</taxon>
        <taxon>Pasteurellales</taxon>
        <taxon>Pasteurellaceae</taxon>
        <taxon>Actinobacillus</taxon>
    </lineage>
</organism>
<accession>A0ABY6TMA3</accession>
<sequence>MKLGLFFGAGAEISYGLPSGGTFAIDLFRQDPTIYKERLRKELNNVNITSPYAANWLPDGYKTKPIYAFGKNEFSSIIESSIQYKRHKIIEHLNNFDNLCEKVIKNLEIDEDKVSDLFSDKTGMELGEILYTHKIQLNPILSNSVTLFNSKYYSAILEIIKLGKNVDDLRRYAIAFLQLLVGSHGHDLVKKLNEELFTNTPDDLPIFDDIFGMFRLEFNQVGSEALELLLGQKKIFSVNEDGDLICLLSAICQKALEYIFVDVLDYQKLLDEHFRYLFSPKTEWAKFTKMVVFLETARDYIKNKVPNDLKNKNGYYNDLNQLNFDEISLLGTSNYNSIIVEIQPALSSKIIHLNGSVTDFYNPYKNSIVQFNEKPENLEQIHIPFILTQSGLKPLTSVEMSRRYVSLFDAFVNSDAVIVVGFGFNKDDSHINGLFRELVEIHNKKLFVVGVSKEKEIKEATIFNLRIDKNRENIIAISVDRDTRQKDGKLWLEYIKEQIIS</sequence>
<dbReference type="GeneID" id="86156506"/>
<name>A0ABY6TMA3_9PAST</name>